<keyword evidence="8" id="KW-0132">Cell division</keyword>
<dbReference type="GO" id="GO:0006915">
    <property type="term" value="P:apoptotic process"/>
    <property type="evidence" value="ECO:0007669"/>
    <property type="project" value="UniProtKB-KW"/>
</dbReference>
<evidence type="ECO:0000256" key="1">
    <source>
        <dbReference type="ARBA" id="ARBA00004186"/>
    </source>
</evidence>
<dbReference type="GO" id="GO:0006281">
    <property type="term" value="P:DNA repair"/>
    <property type="evidence" value="ECO:0007669"/>
    <property type="project" value="UniProtKB-KW"/>
</dbReference>
<gene>
    <name evidence="20" type="ORF">D4764_12G0008920</name>
</gene>
<dbReference type="EC" id="4.2.99.18" evidence="5"/>
<feature type="domain" description="KH type-2" evidence="19">
    <location>
        <begin position="21"/>
        <end position="92"/>
    </location>
</feature>
<name>A0A5C6PCH4_9TELE</name>
<evidence type="ECO:0000256" key="16">
    <source>
        <dbReference type="PROSITE-ProRule" id="PRU00118"/>
    </source>
</evidence>
<evidence type="ECO:0000256" key="6">
    <source>
        <dbReference type="ARBA" id="ARBA00022703"/>
    </source>
</evidence>
<dbReference type="Pfam" id="PF25611">
    <property type="entry name" value="KCTD_C"/>
    <property type="match status" value="1"/>
</dbReference>
<dbReference type="InterPro" id="IPR018280">
    <property type="entry name" value="Ribosomal_uS3_CS"/>
</dbReference>
<reference evidence="20 21" key="1">
    <citation type="submission" date="2019-04" db="EMBL/GenBank/DDBJ databases">
        <title>Chromosome genome assembly for Takifugu flavidus.</title>
        <authorList>
            <person name="Xiao S."/>
        </authorList>
    </citation>
    <scope>NUCLEOTIDE SEQUENCE [LARGE SCALE GENOMIC DNA]</scope>
    <source>
        <strain evidence="20">HTHZ2018</strain>
        <tissue evidence="20">Muscle</tissue>
    </source>
</reference>
<keyword evidence="8" id="KW-0131">Cell cycle</keyword>
<dbReference type="InterPro" id="IPR011333">
    <property type="entry name" value="SKP1/BTB/POZ_sf"/>
</dbReference>
<dbReference type="EMBL" id="RHFK02000004">
    <property type="protein sequence ID" value="TWW77502.1"/>
    <property type="molecule type" value="Genomic_DNA"/>
</dbReference>
<dbReference type="FunFam" id="3.30.1140.32:FF:000005">
    <property type="entry name" value="40S ribosomal protein S3"/>
    <property type="match status" value="1"/>
</dbReference>
<keyword evidence="10 17" id="KW-0689">Ribosomal protein</keyword>
<dbReference type="InterPro" id="IPR005703">
    <property type="entry name" value="Ribosomal_uS3_euk/arc"/>
</dbReference>
<dbReference type="Gene3D" id="3.30.710.10">
    <property type="entry name" value="Potassium Channel Kv1.1, Chain A"/>
    <property type="match status" value="1"/>
</dbReference>
<sequence length="505" mass="56505">MAVQISKKRKFVSDGIFKAELNEFLTRELAEDGYSGVEVRVTPTRTEIIILATRTQNVLGEKGRRIRELTAVVQKRFGFPEGSVELYAEKVATRGLCAIAQAESLRYKLLGGLAVRRACYGVLRFIMESGAKGCEVVVSGKLRGQRAKSMKFVDGLMIHSGDPVNYYVDTAVRHVLLRQGVLGIKVKIMLPWDPTGKIGPKKPLPDHVSIVEPKEEILPTTPISEQKGAKPEVPVMPQGAPGDVTTRSGFGHAPSPGRGSPPQQQVQMSLPGYKTSEKISAPLSLVVQLNVGGHFYTTSLGTLRKYPDSKMAELFRGQSKLPTDAEGRYFIDRDGRQFGAILEFLRSDLLPTEDIREVHAEAVYYNIRPLIKHLEETPQLFGELVGRQQFLSRLPHYRENIEVLIRIARAEAVAARQSTIMICVLRTEEDLNVHENAISSLEADKESVVTFGPWKASPSVQDLLDCIKMDIEKQGYTLSIRSHNTEKSFLSRSYDFFYKVIFTWW</sequence>
<protein>
    <recommendedName>
        <fullName evidence="5">DNA-(apurinic or apyrimidinic site) lyase</fullName>
        <ecNumber evidence="5">4.2.99.18</ecNumber>
    </recommendedName>
    <alternativeName>
        <fullName evidence="14">40S ribosomal protein S3</fullName>
    </alternativeName>
</protein>
<dbReference type="Gene3D" id="3.30.300.20">
    <property type="match status" value="1"/>
</dbReference>
<dbReference type="Pfam" id="PF00189">
    <property type="entry name" value="Ribosomal_S3_C"/>
    <property type="match status" value="1"/>
</dbReference>
<dbReference type="InterPro" id="IPR036419">
    <property type="entry name" value="Ribosomal_S3_C_sf"/>
</dbReference>
<dbReference type="InterPro" id="IPR009019">
    <property type="entry name" value="KH_sf_prok-type"/>
</dbReference>
<keyword evidence="13 17" id="KW-0687">Ribonucleoprotein</keyword>
<evidence type="ECO:0000256" key="3">
    <source>
        <dbReference type="ARBA" id="ARBA00004637"/>
    </source>
</evidence>
<evidence type="ECO:0000256" key="8">
    <source>
        <dbReference type="ARBA" id="ARBA00022776"/>
    </source>
</evidence>
<dbReference type="PROSITE" id="PS00548">
    <property type="entry name" value="RIBOSOMAL_S3"/>
    <property type="match status" value="1"/>
</dbReference>
<dbReference type="Pfam" id="PF02214">
    <property type="entry name" value="BTB_2"/>
    <property type="match status" value="1"/>
</dbReference>
<accession>A0A5C6PCH4</accession>
<feature type="compositionally biased region" description="Low complexity" evidence="18">
    <location>
        <begin position="254"/>
        <end position="267"/>
    </location>
</feature>
<evidence type="ECO:0000256" key="10">
    <source>
        <dbReference type="ARBA" id="ARBA00022980"/>
    </source>
</evidence>
<comment type="subcellular location">
    <subcellularLocation>
        <location evidence="1">Cytoplasm</location>
        <location evidence="1">Cytoskeleton</location>
        <location evidence="1">Spindle</location>
    </subcellularLocation>
    <subcellularLocation>
        <location evidence="3">Mitochondrion inner membrane</location>
        <topology evidence="3">Peripheral membrane protein</topology>
    </subcellularLocation>
    <subcellularLocation>
        <location evidence="2">Nucleus</location>
        <location evidence="2">Nucleolus</location>
    </subcellularLocation>
</comment>
<evidence type="ECO:0000256" key="4">
    <source>
        <dbReference type="ARBA" id="ARBA00010761"/>
    </source>
</evidence>
<dbReference type="GO" id="GO:0051260">
    <property type="term" value="P:protein homooligomerization"/>
    <property type="evidence" value="ECO:0007669"/>
    <property type="project" value="InterPro"/>
</dbReference>
<dbReference type="Pfam" id="PF07650">
    <property type="entry name" value="KH_2"/>
    <property type="match status" value="1"/>
</dbReference>
<dbReference type="SMART" id="SM00225">
    <property type="entry name" value="BTB"/>
    <property type="match status" value="1"/>
</dbReference>
<dbReference type="NCBIfam" id="NF003219">
    <property type="entry name" value="PRK04191.1"/>
    <property type="match status" value="1"/>
</dbReference>
<dbReference type="GO" id="GO:0005819">
    <property type="term" value="C:spindle"/>
    <property type="evidence" value="ECO:0007669"/>
    <property type="project" value="UniProtKB-SubCell"/>
</dbReference>
<evidence type="ECO:0000313" key="21">
    <source>
        <dbReference type="Proteomes" id="UP000324091"/>
    </source>
</evidence>
<evidence type="ECO:0000256" key="9">
    <source>
        <dbReference type="ARBA" id="ARBA00022884"/>
    </source>
</evidence>
<dbReference type="InterPro" id="IPR000210">
    <property type="entry name" value="BTB/POZ_dom"/>
</dbReference>
<dbReference type="CDD" id="cd02413">
    <property type="entry name" value="KH-II_40S_S3"/>
    <property type="match status" value="1"/>
</dbReference>
<comment type="caution">
    <text evidence="20">The sequence shown here is derived from an EMBL/GenBank/DDBJ whole genome shotgun (WGS) entry which is preliminary data.</text>
</comment>
<dbReference type="GO" id="GO:0006412">
    <property type="term" value="P:translation"/>
    <property type="evidence" value="ECO:0007669"/>
    <property type="project" value="InterPro"/>
</dbReference>
<evidence type="ECO:0000256" key="11">
    <source>
        <dbReference type="ARBA" id="ARBA00023204"/>
    </source>
</evidence>
<dbReference type="SUPFAM" id="SSF54695">
    <property type="entry name" value="POZ domain"/>
    <property type="match status" value="1"/>
</dbReference>
<dbReference type="GO" id="GO:0003723">
    <property type="term" value="F:RNA binding"/>
    <property type="evidence" value="ECO:0007669"/>
    <property type="project" value="UniProtKB-UniRule"/>
</dbReference>
<dbReference type="PROSITE" id="PS50823">
    <property type="entry name" value="KH_TYPE_2"/>
    <property type="match status" value="1"/>
</dbReference>
<dbReference type="InterPro" id="IPR015946">
    <property type="entry name" value="KH_dom-like_a/b"/>
</dbReference>
<evidence type="ECO:0000256" key="5">
    <source>
        <dbReference type="ARBA" id="ARBA00012720"/>
    </source>
</evidence>
<dbReference type="InterPro" id="IPR001351">
    <property type="entry name" value="Ribosomal_uS3_C"/>
</dbReference>
<comment type="catalytic activity">
    <reaction evidence="15">
        <text>2'-deoxyribonucleotide-(2'-deoxyribose 5'-phosphate)-2'-deoxyribonucleotide-DNA = a 3'-end 2'-deoxyribonucleotide-(2,3-dehydro-2,3-deoxyribose 5'-phosphate)-DNA + a 5'-end 5'-phospho-2'-deoxyribonucleoside-DNA + H(+)</text>
        <dbReference type="Rhea" id="RHEA:66592"/>
        <dbReference type="Rhea" id="RHEA-COMP:13180"/>
        <dbReference type="Rhea" id="RHEA-COMP:16897"/>
        <dbReference type="Rhea" id="RHEA-COMP:17067"/>
        <dbReference type="ChEBI" id="CHEBI:15378"/>
        <dbReference type="ChEBI" id="CHEBI:136412"/>
        <dbReference type="ChEBI" id="CHEBI:157695"/>
        <dbReference type="ChEBI" id="CHEBI:167181"/>
        <dbReference type="EC" id="4.2.99.18"/>
    </reaction>
</comment>
<dbReference type="InterPro" id="IPR057258">
    <property type="entry name" value="Ribosomal_uS3"/>
</dbReference>
<keyword evidence="6" id="KW-0053">Apoptosis</keyword>
<keyword evidence="21" id="KW-1185">Reference proteome</keyword>
<comment type="similarity">
    <text evidence="4 17">Belongs to the universal ribosomal protein uS3 family.</text>
</comment>
<dbReference type="InterPro" id="IPR057890">
    <property type="entry name" value="KCTD7/14_C"/>
</dbReference>
<dbReference type="GO" id="GO:0005743">
    <property type="term" value="C:mitochondrial inner membrane"/>
    <property type="evidence" value="ECO:0007669"/>
    <property type="project" value="UniProtKB-SubCell"/>
</dbReference>
<organism evidence="20 21">
    <name type="scientific">Takifugu flavidus</name>
    <name type="common">sansaifugu</name>
    <dbReference type="NCBI Taxonomy" id="433684"/>
    <lineage>
        <taxon>Eukaryota</taxon>
        <taxon>Metazoa</taxon>
        <taxon>Chordata</taxon>
        <taxon>Craniata</taxon>
        <taxon>Vertebrata</taxon>
        <taxon>Euteleostomi</taxon>
        <taxon>Actinopterygii</taxon>
        <taxon>Neopterygii</taxon>
        <taxon>Teleostei</taxon>
        <taxon>Neoteleostei</taxon>
        <taxon>Acanthomorphata</taxon>
        <taxon>Eupercaria</taxon>
        <taxon>Tetraodontiformes</taxon>
        <taxon>Tetradontoidea</taxon>
        <taxon>Tetraodontidae</taxon>
        <taxon>Takifugu</taxon>
    </lineage>
</organism>
<dbReference type="SUPFAM" id="SSF54814">
    <property type="entry name" value="Prokaryotic type KH domain (KH-domain type II)"/>
    <property type="match status" value="1"/>
</dbReference>
<evidence type="ECO:0000256" key="12">
    <source>
        <dbReference type="ARBA" id="ARBA00023239"/>
    </source>
</evidence>
<dbReference type="InterPro" id="IPR004044">
    <property type="entry name" value="KH_dom_type_2"/>
</dbReference>
<keyword evidence="7" id="KW-0227">DNA damage</keyword>
<keyword evidence="9 16" id="KW-0694">RNA-binding</keyword>
<evidence type="ECO:0000256" key="18">
    <source>
        <dbReference type="SAM" id="MobiDB-lite"/>
    </source>
</evidence>
<dbReference type="PANTHER" id="PTHR11760:SF32">
    <property type="entry name" value="SMALL RIBOSOMAL SUBUNIT PROTEIN US3"/>
    <property type="match status" value="1"/>
</dbReference>
<evidence type="ECO:0000256" key="15">
    <source>
        <dbReference type="ARBA" id="ARBA00044632"/>
    </source>
</evidence>
<dbReference type="GO" id="GO:0140078">
    <property type="term" value="F:class I DNA-(apurinic or apyrimidinic site) endonuclease activity"/>
    <property type="evidence" value="ECO:0007669"/>
    <property type="project" value="UniProtKB-EC"/>
</dbReference>
<proteinExistence type="inferred from homology"/>
<dbReference type="GO" id="GO:0005730">
    <property type="term" value="C:nucleolus"/>
    <property type="evidence" value="ECO:0007669"/>
    <property type="project" value="UniProtKB-SubCell"/>
</dbReference>
<dbReference type="InterPro" id="IPR003131">
    <property type="entry name" value="T1-type_BTB"/>
</dbReference>
<dbReference type="NCBIfam" id="TIGR01008">
    <property type="entry name" value="uS3_euk_arch"/>
    <property type="match status" value="1"/>
</dbReference>
<keyword evidence="12" id="KW-0456">Lyase</keyword>
<evidence type="ECO:0000256" key="2">
    <source>
        <dbReference type="ARBA" id="ARBA00004604"/>
    </source>
</evidence>
<evidence type="ECO:0000256" key="13">
    <source>
        <dbReference type="ARBA" id="ARBA00023274"/>
    </source>
</evidence>
<evidence type="ECO:0000313" key="20">
    <source>
        <dbReference type="EMBL" id="TWW77502.1"/>
    </source>
</evidence>
<evidence type="ECO:0000256" key="17">
    <source>
        <dbReference type="RuleBase" id="RU003624"/>
    </source>
</evidence>
<dbReference type="PANTHER" id="PTHR11760">
    <property type="entry name" value="30S/40S RIBOSOMAL PROTEIN S3"/>
    <property type="match status" value="1"/>
</dbReference>
<dbReference type="GO" id="GO:0003735">
    <property type="term" value="F:structural constituent of ribosome"/>
    <property type="evidence" value="ECO:0007669"/>
    <property type="project" value="InterPro"/>
</dbReference>
<evidence type="ECO:0000256" key="7">
    <source>
        <dbReference type="ARBA" id="ARBA00022763"/>
    </source>
</evidence>
<dbReference type="GO" id="GO:0022627">
    <property type="term" value="C:cytosolic small ribosomal subunit"/>
    <property type="evidence" value="ECO:0007669"/>
    <property type="project" value="TreeGrafter"/>
</dbReference>
<dbReference type="FunFam" id="3.30.300.20:FF:000006">
    <property type="entry name" value="40S ribosomal protein S3"/>
    <property type="match status" value="1"/>
</dbReference>
<evidence type="ECO:0000256" key="14">
    <source>
        <dbReference type="ARBA" id="ARBA00035408"/>
    </source>
</evidence>
<dbReference type="Proteomes" id="UP000324091">
    <property type="component" value="Chromosome 12"/>
</dbReference>
<dbReference type="Gene3D" id="3.30.1140.32">
    <property type="entry name" value="Ribosomal protein S3, C-terminal domain"/>
    <property type="match status" value="1"/>
</dbReference>
<evidence type="ECO:0000259" key="19">
    <source>
        <dbReference type="PROSITE" id="PS50823"/>
    </source>
</evidence>
<keyword evidence="8" id="KW-0498">Mitosis</keyword>
<dbReference type="GO" id="GO:2001235">
    <property type="term" value="P:positive regulation of apoptotic signaling pathway"/>
    <property type="evidence" value="ECO:0007669"/>
    <property type="project" value="TreeGrafter"/>
</dbReference>
<dbReference type="SUPFAM" id="SSF54821">
    <property type="entry name" value="Ribosomal protein S3 C-terminal domain"/>
    <property type="match status" value="1"/>
</dbReference>
<feature type="region of interest" description="Disordered" evidence="18">
    <location>
        <begin position="225"/>
        <end position="267"/>
    </location>
</feature>
<dbReference type="AlphaFoldDB" id="A0A5C6PCH4"/>
<keyword evidence="11" id="KW-0234">DNA repair</keyword>